<name>A0A116LPQ2_STRSU</name>
<evidence type="ECO:0000313" key="12">
    <source>
        <dbReference type="Proteomes" id="UP000309259"/>
    </source>
</evidence>
<reference evidence="5 9" key="5">
    <citation type="submission" date="2018-12" db="EMBL/GenBank/DDBJ databases">
        <title>Whole-genome sequences of fifteen clinical Streptococcus suis strains isolated from pigs between 2006 and 2018.</title>
        <authorList>
            <person name="Stevens M.J.A."/>
            <person name="Cernela N."/>
            <person name="Spoerry Serrano N."/>
            <person name="Schmitt S."/>
            <person name="Schrenzel J."/>
            <person name="Stephan R."/>
        </authorList>
    </citation>
    <scope>NUCLEOTIDE SEQUENCE [LARGE SCALE GENOMIC DNA]</scope>
    <source>
        <strain evidence="5 9">SS1014</strain>
    </source>
</reference>
<dbReference type="EMBL" id="RSDG01000160">
    <property type="protein sequence ID" value="RRR40071.1"/>
    <property type="molecule type" value="Genomic_DNA"/>
</dbReference>
<dbReference type="EMBL" id="SSXL01000010">
    <property type="protein sequence ID" value="TII02858.1"/>
    <property type="molecule type" value="Genomic_DNA"/>
</dbReference>
<evidence type="ECO:0000313" key="11">
    <source>
        <dbReference type="Proteomes" id="UP000281324"/>
    </source>
</evidence>
<dbReference type="Proteomes" id="UP000273973">
    <property type="component" value="Unassembled WGS sequence"/>
</dbReference>
<reference evidence="6 12" key="6">
    <citation type="submission" date="2019-04" db="EMBL/GenBank/DDBJ databases">
        <title>Genome analysis of Streptococcus suis strain WUSS327.</title>
        <authorList>
            <person name="Chen H."/>
            <person name="Gao X."/>
            <person name="Wu Z."/>
        </authorList>
    </citation>
    <scope>NUCLEOTIDE SEQUENCE [LARGE SCALE GENOMIC DNA]</scope>
    <source>
        <strain evidence="6 12">WUSS327</strain>
    </source>
</reference>
<dbReference type="Proteomes" id="UP000231863">
    <property type="component" value="Chromosome"/>
</dbReference>
<evidence type="ECO:0000313" key="10">
    <source>
        <dbReference type="Proteomes" id="UP000278566"/>
    </source>
</evidence>
<gene>
    <name evidence="1" type="ORF">CWI26_08700</name>
    <name evidence="4" type="ORF">EI219_09745</name>
    <name evidence="3" type="ORF">EI220_11785</name>
    <name evidence="5" type="ORF">EJA00_11995</name>
    <name evidence="2" type="ORF">ERS132416_01579</name>
    <name evidence="6" type="ORF">FAJ35_03980</name>
</gene>
<evidence type="ECO:0000313" key="1">
    <source>
        <dbReference type="EMBL" id="AUA19549.1"/>
    </source>
</evidence>
<evidence type="ECO:0000313" key="3">
    <source>
        <dbReference type="EMBL" id="RRN48245.1"/>
    </source>
</evidence>
<dbReference type="Proteomes" id="UP000073494">
    <property type="component" value="Unassembled WGS sequence"/>
</dbReference>
<evidence type="ECO:0000313" key="7">
    <source>
        <dbReference type="Proteomes" id="UP000073494"/>
    </source>
</evidence>
<sequence>MPTLILFLIIVILFSLAIRSLIKGKGSCGDCSCDCAIKQEMNESSHHRHP</sequence>
<reference evidence="2 7" key="1">
    <citation type="submission" date="2016-02" db="EMBL/GenBank/DDBJ databases">
        <authorList>
            <consortium name="Pathogen Informatics"/>
        </authorList>
    </citation>
    <scope>NUCLEOTIDE SEQUENCE [LARGE SCALE GENOMIC DNA]</scope>
    <source>
        <strain evidence="2 7">LSS54</strain>
    </source>
</reference>
<dbReference type="Proteomes" id="UP000281324">
    <property type="component" value="Unassembled WGS sequence"/>
</dbReference>
<reference evidence="5 9" key="4">
    <citation type="submission" date="2018-11" db="EMBL/GenBank/DDBJ databases">
        <authorList>
            <person name="Stevens M.J."/>
            <person name="Cernela N."/>
            <person name="Spoerry Serrano N."/>
            <person name="Schmitt S."/>
            <person name="Schrenzel J."/>
            <person name="Stephan R."/>
        </authorList>
    </citation>
    <scope>NUCLEOTIDE SEQUENCE [LARGE SCALE GENOMIC DNA]</scope>
    <source>
        <strain evidence="5 9">SS1014</strain>
    </source>
</reference>
<protein>
    <submittedName>
        <fullName evidence="1 2">Membrane protein</fullName>
    </submittedName>
</protein>
<evidence type="ECO:0000313" key="5">
    <source>
        <dbReference type="EMBL" id="RRR40071.1"/>
    </source>
</evidence>
<evidence type="ECO:0000313" key="6">
    <source>
        <dbReference type="EMBL" id="TII02858.1"/>
    </source>
</evidence>
<reference evidence="1 8" key="2">
    <citation type="submission" date="2017-11" db="EMBL/GenBank/DDBJ databases">
        <title>Genome analysis of Streptococcus suis serotype chz stain ah681.</title>
        <authorList>
            <person name="Pan Z."/>
            <person name="Zhang Y."/>
            <person name="Ma J."/>
            <person name="Lu P."/>
            <person name="Zhu Y."/>
            <person name="Zhong X."/>
            <person name="Dong W."/>
            <person name="Lu C."/>
            <person name="Yao H."/>
        </authorList>
    </citation>
    <scope>NUCLEOTIDE SEQUENCE [LARGE SCALE GENOMIC DNA]</scope>
    <source>
        <strain evidence="1 8">AH681</strain>
    </source>
</reference>
<accession>A0A116LPQ2</accession>
<evidence type="ECO:0000313" key="9">
    <source>
        <dbReference type="Proteomes" id="UP000273973"/>
    </source>
</evidence>
<proteinExistence type="predicted"/>
<evidence type="ECO:0000313" key="8">
    <source>
        <dbReference type="Proteomes" id="UP000231863"/>
    </source>
</evidence>
<dbReference type="Proteomes" id="UP000278566">
    <property type="component" value="Unassembled WGS sequence"/>
</dbReference>
<evidence type="ECO:0000313" key="4">
    <source>
        <dbReference type="EMBL" id="RRN48661.1"/>
    </source>
</evidence>
<evidence type="ECO:0000313" key="2">
    <source>
        <dbReference type="EMBL" id="CYV04247.1"/>
    </source>
</evidence>
<dbReference type="RefSeq" id="WP_004298744.1">
    <property type="nucleotide sequence ID" value="NZ_CEFG01000115.1"/>
</dbReference>
<organism evidence="2 7">
    <name type="scientific">Streptococcus suis</name>
    <dbReference type="NCBI Taxonomy" id="1307"/>
    <lineage>
        <taxon>Bacteria</taxon>
        <taxon>Bacillati</taxon>
        <taxon>Bacillota</taxon>
        <taxon>Bacilli</taxon>
        <taxon>Lactobacillales</taxon>
        <taxon>Streptococcaceae</taxon>
        <taxon>Streptococcus</taxon>
    </lineage>
</organism>
<dbReference type="EMBL" id="CP025043">
    <property type="protein sequence ID" value="AUA19549.1"/>
    <property type="molecule type" value="Genomic_DNA"/>
</dbReference>
<dbReference type="AlphaFoldDB" id="A0A116LPQ2"/>
<dbReference type="EMBL" id="RRZQ01000016">
    <property type="protein sequence ID" value="RRN48661.1"/>
    <property type="molecule type" value="Genomic_DNA"/>
</dbReference>
<dbReference type="EMBL" id="FIHD01000030">
    <property type="protein sequence ID" value="CYV04247.1"/>
    <property type="molecule type" value="Genomic_DNA"/>
</dbReference>
<dbReference type="Proteomes" id="UP000309259">
    <property type="component" value="Unassembled WGS sequence"/>
</dbReference>
<reference evidence="10 11" key="3">
    <citation type="submission" date="2018-11" db="EMBL/GenBank/DDBJ databases">
        <title>Changes in penicillin susceptibility of Streptococcus suis isolates by amino acid alterations in the penicillin-binding protein.</title>
        <authorList>
            <person name="Niemann L."/>
            <person name="Eichhorn I."/>
        </authorList>
    </citation>
    <scope>NUCLEOTIDE SEQUENCE [LARGE SCALE GENOMIC DNA]</scope>
    <source>
        <strain evidence="4 11">IMT40201</strain>
        <strain evidence="3 10">IMT40738</strain>
    </source>
</reference>
<dbReference type="EMBL" id="RRZO01000095">
    <property type="protein sequence ID" value="RRN48245.1"/>
    <property type="molecule type" value="Genomic_DNA"/>
</dbReference>